<keyword evidence="2" id="KW-0238">DNA-binding</keyword>
<dbReference type="Gene3D" id="2.170.150.80">
    <property type="entry name" value="NAC domain"/>
    <property type="match status" value="2"/>
</dbReference>
<keyword evidence="1" id="KW-0805">Transcription regulation</keyword>
<dbReference type="InterPro" id="IPR003441">
    <property type="entry name" value="NAC-dom"/>
</dbReference>
<evidence type="ECO:0000256" key="1">
    <source>
        <dbReference type="ARBA" id="ARBA00023015"/>
    </source>
</evidence>
<dbReference type="AlphaFoldDB" id="A0A5J9TWS4"/>
<keyword evidence="4" id="KW-0539">Nucleus</keyword>
<organism evidence="7 8">
    <name type="scientific">Eragrostis curvula</name>
    <name type="common">weeping love grass</name>
    <dbReference type="NCBI Taxonomy" id="38414"/>
    <lineage>
        <taxon>Eukaryota</taxon>
        <taxon>Viridiplantae</taxon>
        <taxon>Streptophyta</taxon>
        <taxon>Embryophyta</taxon>
        <taxon>Tracheophyta</taxon>
        <taxon>Spermatophyta</taxon>
        <taxon>Magnoliopsida</taxon>
        <taxon>Liliopsida</taxon>
        <taxon>Poales</taxon>
        <taxon>Poaceae</taxon>
        <taxon>PACMAD clade</taxon>
        <taxon>Chloridoideae</taxon>
        <taxon>Eragrostideae</taxon>
        <taxon>Eragrostidinae</taxon>
        <taxon>Eragrostis</taxon>
    </lineage>
</organism>
<dbReference type="PANTHER" id="PTHR31719:SF94">
    <property type="entry name" value="PROTEIN ATAF2"/>
    <property type="match status" value="1"/>
</dbReference>
<feature type="compositionally biased region" description="Low complexity" evidence="5">
    <location>
        <begin position="158"/>
        <end position="183"/>
    </location>
</feature>
<evidence type="ECO:0000259" key="6">
    <source>
        <dbReference type="PROSITE" id="PS51005"/>
    </source>
</evidence>
<comment type="caution">
    <text evidence="7">The sequence shown here is derived from an EMBL/GenBank/DDBJ whole genome shotgun (WGS) entry which is preliminary data.</text>
</comment>
<dbReference type="EMBL" id="RWGY01000031">
    <property type="protein sequence ID" value="TVU15298.1"/>
    <property type="molecule type" value="Genomic_DNA"/>
</dbReference>
<dbReference type="Gramene" id="TVU15298">
    <property type="protein sequence ID" value="TVU15298"/>
    <property type="gene ID" value="EJB05_38812"/>
</dbReference>
<reference evidence="7 8" key="1">
    <citation type="journal article" date="2019" name="Sci. Rep.">
        <title>A high-quality genome of Eragrostis curvula grass provides insights into Poaceae evolution and supports new strategies to enhance forage quality.</title>
        <authorList>
            <person name="Carballo J."/>
            <person name="Santos B.A.C.M."/>
            <person name="Zappacosta D."/>
            <person name="Garbus I."/>
            <person name="Selva J.P."/>
            <person name="Gallo C.A."/>
            <person name="Diaz A."/>
            <person name="Albertini E."/>
            <person name="Caccamo M."/>
            <person name="Echenique V."/>
        </authorList>
    </citation>
    <scope>NUCLEOTIDE SEQUENCE [LARGE SCALE GENOMIC DNA]</scope>
    <source>
        <strain evidence="8">cv. Victoria</strain>
        <tissue evidence="7">Leaf</tissue>
    </source>
</reference>
<dbReference type="GO" id="GO:0003677">
    <property type="term" value="F:DNA binding"/>
    <property type="evidence" value="ECO:0007669"/>
    <property type="project" value="UniProtKB-KW"/>
</dbReference>
<dbReference type="Proteomes" id="UP000324897">
    <property type="component" value="Unassembled WGS sequence"/>
</dbReference>
<evidence type="ECO:0000313" key="8">
    <source>
        <dbReference type="Proteomes" id="UP000324897"/>
    </source>
</evidence>
<dbReference type="Pfam" id="PF02365">
    <property type="entry name" value="NAM"/>
    <property type="match status" value="2"/>
</dbReference>
<feature type="compositionally biased region" description="Low complexity" evidence="5">
    <location>
        <begin position="56"/>
        <end position="72"/>
    </location>
</feature>
<gene>
    <name evidence="7" type="ORF">EJB05_38812</name>
</gene>
<dbReference type="GO" id="GO:0006355">
    <property type="term" value="P:regulation of DNA-templated transcription"/>
    <property type="evidence" value="ECO:0007669"/>
    <property type="project" value="InterPro"/>
</dbReference>
<keyword evidence="8" id="KW-1185">Reference proteome</keyword>
<proteinExistence type="predicted"/>
<feature type="compositionally biased region" description="Basic and acidic residues" evidence="5">
    <location>
        <begin position="184"/>
        <end position="193"/>
    </location>
</feature>
<accession>A0A5J9TWS4</accession>
<evidence type="ECO:0000313" key="7">
    <source>
        <dbReference type="EMBL" id="TVU15298.1"/>
    </source>
</evidence>
<keyword evidence="3" id="KW-0804">Transcription</keyword>
<feature type="domain" description="NAC" evidence="6">
    <location>
        <begin position="71"/>
        <end position="226"/>
    </location>
</feature>
<dbReference type="OrthoDB" id="648091at2759"/>
<sequence length="400" mass="43423">MPPKKPAPGAKQMPDTATAVMFREDETDDGWIVLDTGAGAATMPKPPRGKPPRPPRSSNRKPSSTATTAAASVGRPFDPSPDALVARYLPLRRALRCDALPPQIHDADVYGSHPAFLASVYAAADDADDDRSEWFFFVCRGRGLGGSGAPAAARTAWPGRRTSAAPAPAPRASSTATPSGTTRTPREASAARETEWRMDEYGDHDGHDDCHGAGAIDMVVCKVYPARGGALHNSLRDGAAAKRAVDAGVKPQVLVQLYLASVSAGDSLRCRMHPATDVFAAHPAVLTSVLPAANDRFEWFFAVRRVRGDDGGTARSRRAGQGQYVPVAPCPCRGVRDGKGRELGYRRVFRYREDDEAVRHASRTAWWMEEYGFRAQFPYGEHGKDVVLLVYKLYLRMTHR</sequence>
<dbReference type="PROSITE" id="PS51005">
    <property type="entry name" value="NAC"/>
    <property type="match status" value="2"/>
</dbReference>
<name>A0A5J9TWS4_9POAL</name>
<evidence type="ECO:0000256" key="5">
    <source>
        <dbReference type="SAM" id="MobiDB-lite"/>
    </source>
</evidence>
<feature type="non-terminal residue" evidence="7">
    <location>
        <position position="1"/>
    </location>
</feature>
<dbReference type="PANTHER" id="PTHR31719">
    <property type="entry name" value="NAC TRANSCRIPTION FACTOR 56"/>
    <property type="match status" value="1"/>
</dbReference>
<evidence type="ECO:0000256" key="4">
    <source>
        <dbReference type="ARBA" id="ARBA00023242"/>
    </source>
</evidence>
<feature type="region of interest" description="Disordered" evidence="5">
    <location>
        <begin position="148"/>
        <end position="193"/>
    </location>
</feature>
<evidence type="ECO:0000256" key="3">
    <source>
        <dbReference type="ARBA" id="ARBA00023163"/>
    </source>
</evidence>
<feature type="region of interest" description="Disordered" evidence="5">
    <location>
        <begin position="23"/>
        <end position="79"/>
    </location>
</feature>
<feature type="domain" description="NAC" evidence="6">
    <location>
        <begin position="241"/>
        <end position="396"/>
    </location>
</feature>
<protein>
    <recommendedName>
        <fullName evidence="6">NAC domain-containing protein</fullName>
    </recommendedName>
</protein>
<dbReference type="InterPro" id="IPR036093">
    <property type="entry name" value="NAC_dom_sf"/>
</dbReference>
<evidence type="ECO:0000256" key="2">
    <source>
        <dbReference type="ARBA" id="ARBA00023125"/>
    </source>
</evidence>
<dbReference type="SUPFAM" id="SSF101941">
    <property type="entry name" value="NAC domain"/>
    <property type="match status" value="2"/>
</dbReference>